<sequence>MRTMMQTQYGLLVKRDELVEIFSDFNERLSAGDFGQVEFYPDVVDALVFRYDSMIPEVQQIIQAQ</sequence>
<organism evidence="1">
    <name type="scientific">Myoviridae sp. ctO4916</name>
    <dbReference type="NCBI Taxonomy" id="2826645"/>
    <lineage>
        <taxon>Viruses</taxon>
        <taxon>Duplodnaviria</taxon>
        <taxon>Heunggongvirae</taxon>
        <taxon>Uroviricota</taxon>
        <taxon>Caudoviricetes</taxon>
    </lineage>
</organism>
<proteinExistence type="predicted"/>
<accession>A0A8S5N4B0</accession>
<evidence type="ECO:0000313" key="1">
    <source>
        <dbReference type="EMBL" id="DAD89509.1"/>
    </source>
</evidence>
<reference evidence="1" key="1">
    <citation type="journal article" date="2021" name="Proc. Natl. Acad. Sci. U.S.A.">
        <title>A Catalog of Tens of Thousands of Viruses from Human Metagenomes Reveals Hidden Associations with Chronic Diseases.</title>
        <authorList>
            <person name="Tisza M.J."/>
            <person name="Buck C.B."/>
        </authorList>
    </citation>
    <scope>NUCLEOTIDE SEQUENCE</scope>
    <source>
        <strain evidence="1">CtO4916</strain>
    </source>
</reference>
<name>A0A8S5N4B0_9CAUD</name>
<dbReference type="EMBL" id="BK015062">
    <property type="protein sequence ID" value="DAD89509.1"/>
    <property type="molecule type" value="Genomic_DNA"/>
</dbReference>
<protein>
    <submittedName>
        <fullName evidence="1">Uncharacterized protein</fullName>
    </submittedName>
</protein>